<dbReference type="AlphaFoldDB" id="B7ZZH2"/>
<feature type="region of interest" description="Disordered" evidence="1">
    <location>
        <begin position="178"/>
        <end position="198"/>
    </location>
</feature>
<evidence type="ECO:0000313" key="2">
    <source>
        <dbReference type="EMBL" id="ACL53321.1"/>
    </source>
</evidence>
<feature type="compositionally biased region" description="Basic residues" evidence="1">
    <location>
        <begin position="29"/>
        <end position="41"/>
    </location>
</feature>
<protein>
    <submittedName>
        <fullName evidence="2">Uncharacterized protein</fullName>
    </submittedName>
</protein>
<reference evidence="2" key="2">
    <citation type="submission" date="2012-06" db="EMBL/GenBank/DDBJ databases">
        <authorList>
            <person name="Yu Y."/>
            <person name="Currie J."/>
            <person name="Lomeli R."/>
            <person name="Angelova A."/>
            <person name="Collura K."/>
            <person name="Wissotski M."/>
            <person name="Campos D."/>
            <person name="Kudrna D."/>
            <person name="Golser W."/>
            <person name="Ashely E."/>
            <person name="Descour A."/>
            <person name="Fernandes J."/>
            <person name="Soderlund C."/>
            <person name="Walbot V."/>
        </authorList>
    </citation>
    <scope>NUCLEOTIDE SEQUENCE</scope>
    <source>
        <strain evidence="2">B73</strain>
    </source>
</reference>
<dbReference type="EMBL" id="BT054714">
    <property type="protein sequence ID" value="ACL53321.1"/>
    <property type="molecule type" value="mRNA"/>
</dbReference>
<name>B7ZZH2_MAIZE</name>
<proteinExistence type="evidence at transcript level"/>
<evidence type="ECO:0000256" key="1">
    <source>
        <dbReference type="SAM" id="MobiDB-lite"/>
    </source>
</evidence>
<feature type="region of interest" description="Disordered" evidence="1">
    <location>
        <begin position="21"/>
        <end position="45"/>
    </location>
</feature>
<organism evidence="2">
    <name type="scientific">Zea mays</name>
    <name type="common">Maize</name>
    <dbReference type="NCBI Taxonomy" id="4577"/>
    <lineage>
        <taxon>Eukaryota</taxon>
        <taxon>Viridiplantae</taxon>
        <taxon>Streptophyta</taxon>
        <taxon>Embryophyta</taxon>
        <taxon>Tracheophyta</taxon>
        <taxon>Spermatophyta</taxon>
        <taxon>Magnoliopsida</taxon>
        <taxon>Liliopsida</taxon>
        <taxon>Poales</taxon>
        <taxon>Poaceae</taxon>
        <taxon>PACMAD clade</taxon>
        <taxon>Panicoideae</taxon>
        <taxon>Andropogonodae</taxon>
        <taxon>Andropogoneae</taxon>
        <taxon>Tripsacinae</taxon>
        <taxon>Zea</taxon>
    </lineage>
</organism>
<reference evidence="2" key="1">
    <citation type="journal article" date="2009" name="PLoS Genet.">
        <title>Sequencing, mapping, and analysis of 27,455 maize full-length cDNAs.</title>
        <authorList>
            <person name="Soderlund C."/>
            <person name="Descour A."/>
            <person name="Kudrna D."/>
            <person name="Bomhoff M."/>
            <person name="Boyd L."/>
            <person name="Currie J."/>
            <person name="Angelova A."/>
            <person name="Collura K."/>
            <person name="Wissotski M."/>
            <person name="Ashley E."/>
            <person name="Morrow D."/>
            <person name="Fernandes J."/>
            <person name="Walbot V."/>
            <person name="Yu Y."/>
        </authorList>
    </citation>
    <scope>NUCLEOTIDE SEQUENCE</scope>
    <source>
        <strain evidence="2">B73</strain>
    </source>
</reference>
<sequence length="198" mass="20980">MLSCQFRRTWSEAFLVTAHTGHAQTPASHPRHRHRCRHGRSSTHASAWPHDLHALARPPYASAPSPCSCSNSKQHDCASSASPSAAAPAASAPAHGDCICVRLSSVARRPAATPSWRLAMSCHAWPSAPVCRSVSSSATLRSMARSSSASAARRRRAAARSAASTTVRKCRRRASCSPARSLSFCTASPSETPPFAAQ</sequence>
<accession>B7ZZH2</accession>
<feature type="region of interest" description="Disordered" evidence="1">
    <location>
        <begin position="145"/>
        <end position="165"/>
    </location>
</feature>